<reference evidence="1" key="1">
    <citation type="journal article" date="2018" name="Genome Biol.">
        <title>SKESA: strategic k-mer extension for scrupulous assemblies.</title>
        <authorList>
            <person name="Souvorov A."/>
            <person name="Agarwala R."/>
            <person name="Lipman D.J."/>
        </authorList>
    </citation>
    <scope>NUCLEOTIDE SEQUENCE</scope>
    <source>
        <strain evidence="1">C8</strain>
    </source>
</reference>
<proteinExistence type="predicted"/>
<dbReference type="Proteomes" id="UP000859547">
    <property type="component" value="Unassembled WGS sequence"/>
</dbReference>
<gene>
    <name evidence="1" type="ORF">I9080_003213</name>
</gene>
<accession>A0A8H9R210</accession>
<dbReference type="RefSeq" id="WP_004456599.1">
    <property type="nucleotide sequence ID" value="NZ_CATNXJ010000017.1"/>
</dbReference>
<sequence length="166" mass="19741">MERYVLIGEYKIGEDKIYETCDHCGKSIKAAFLIKNNIDDITIKVCSVCIGEIMNLTEEFNKVLIKELKKYHKLFNDVNKFKSGKDEFNKMRELLITQDKSFLKKHSGIVWDENLKKYRVWKLEEFDNDKEWIIKMIEGVHKFNIEQLEVQRVKLNKLSKIGLIHI</sequence>
<protein>
    <submittedName>
        <fullName evidence="1">Uncharacterized protein</fullName>
    </submittedName>
</protein>
<reference evidence="1" key="2">
    <citation type="submission" date="2020-07" db="EMBL/GenBank/DDBJ databases">
        <authorList>
            <consortium name="NCBI Pathogen Detection Project"/>
        </authorList>
    </citation>
    <scope>NUCLEOTIDE SEQUENCE</scope>
    <source>
        <strain evidence="1">C8</strain>
    </source>
</reference>
<dbReference type="AlphaFoldDB" id="A0A8H9R210"/>
<name>A0A8H9R210_CLOPF</name>
<evidence type="ECO:0000313" key="1">
    <source>
        <dbReference type="EMBL" id="HAT4309357.1"/>
    </source>
</evidence>
<dbReference type="EMBL" id="DACTCB010000031">
    <property type="protein sequence ID" value="HAT4309357.1"/>
    <property type="molecule type" value="Genomic_DNA"/>
</dbReference>
<organism evidence="1">
    <name type="scientific">Clostridium perfringens</name>
    <dbReference type="NCBI Taxonomy" id="1502"/>
    <lineage>
        <taxon>Bacteria</taxon>
        <taxon>Bacillati</taxon>
        <taxon>Bacillota</taxon>
        <taxon>Clostridia</taxon>
        <taxon>Eubacteriales</taxon>
        <taxon>Clostridiaceae</taxon>
        <taxon>Clostridium</taxon>
    </lineage>
</organism>
<comment type="caution">
    <text evidence="1">The sequence shown here is derived from an EMBL/GenBank/DDBJ whole genome shotgun (WGS) entry which is preliminary data.</text>
</comment>